<dbReference type="Proteomes" id="UP001580346">
    <property type="component" value="Unassembled WGS sequence"/>
</dbReference>
<dbReference type="RefSeq" id="WP_375357722.1">
    <property type="nucleotide sequence ID" value="NZ_JBHHMI010000032.1"/>
</dbReference>
<evidence type="ECO:0000256" key="1">
    <source>
        <dbReference type="SAM" id="MobiDB-lite"/>
    </source>
</evidence>
<feature type="region of interest" description="Disordered" evidence="1">
    <location>
        <begin position="265"/>
        <end position="291"/>
    </location>
</feature>
<evidence type="ECO:0000313" key="2">
    <source>
        <dbReference type="EMBL" id="MFB5269450.1"/>
    </source>
</evidence>
<dbReference type="Pfam" id="PF14398">
    <property type="entry name" value="ATPgrasp_YheCD"/>
    <property type="match status" value="1"/>
</dbReference>
<dbReference type="SUPFAM" id="SSF56059">
    <property type="entry name" value="Glutathione synthetase ATP-binding domain-like"/>
    <property type="match status" value="1"/>
</dbReference>
<keyword evidence="3" id="KW-1185">Reference proteome</keyword>
<feature type="compositionally biased region" description="Basic residues" evidence="1">
    <location>
        <begin position="273"/>
        <end position="291"/>
    </location>
</feature>
<sequence>MSIQRVSSKWAKTIAMLRNPKLIPYIPDTRLYSRESLEEMLKAYKVVYVKPDSGTYGLGVMRAEVPLEIVFPPGNLSSIPDGPYSLRFGTSRSIYQTLGDLHEAIMSQIARRTYIIQRGIQLLNYQGRPFDLRILTQKNLQDQWETTGFIGRVAAAGKVITNYHSGGSIAEFQTLLSGHSERQETARLERKLAWLGERAGRQLERSFPRLKEIGLDIAVDEKLRPWILEINTLPSLYVFGKLSDKNIYKRIRKYAIAYGRIPSSAASVPTKKSSTRTKNRPATIFKKKSSS</sequence>
<dbReference type="EMBL" id="JBHHMI010000032">
    <property type="protein sequence ID" value="MFB5269450.1"/>
    <property type="molecule type" value="Genomic_DNA"/>
</dbReference>
<evidence type="ECO:0000313" key="3">
    <source>
        <dbReference type="Proteomes" id="UP001580346"/>
    </source>
</evidence>
<proteinExistence type="predicted"/>
<reference evidence="2 3" key="1">
    <citation type="submission" date="2024-09" db="EMBL/GenBank/DDBJ databases">
        <title>Paenibacillus zeirhizospherea sp. nov., isolated from surface of the maize (Zea mays) roots in a horticulture field, Hungary.</title>
        <authorList>
            <person name="Marton D."/>
            <person name="Farkas M."/>
            <person name="Bedics A."/>
            <person name="Toth E."/>
            <person name="Tancsics A."/>
            <person name="Boka K."/>
            <person name="Maroti G."/>
            <person name="Kriszt B."/>
            <person name="Cserhati M."/>
        </authorList>
    </citation>
    <scope>NUCLEOTIDE SEQUENCE [LARGE SCALE GENOMIC DNA]</scope>
    <source>
        <strain evidence="2 3">KCTC 33519</strain>
    </source>
</reference>
<dbReference type="InterPro" id="IPR026838">
    <property type="entry name" value="YheC/D"/>
</dbReference>
<name>A0ABV5AZ11_9BACL</name>
<dbReference type="Gene3D" id="3.30.470.20">
    <property type="entry name" value="ATP-grasp fold, B domain"/>
    <property type="match status" value="1"/>
</dbReference>
<organism evidence="2 3">
    <name type="scientific">Paenibacillus enshidis</name>
    <dbReference type="NCBI Taxonomy" id="1458439"/>
    <lineage>
        <taxon>Bacteria</taxon>
        <taxon>Bacillati</taxon>
        <taxon>Bacillota</taxon>
        <taxon>Bacilli</taxon>
        <taxon>Bacillales</taxon>
        <taxon>Paenibacillaceae</taxon>
        <taxon>Paenibacillus</taxon>
    </lineage>
</organism>
<protein>
    <submittedName>
        <fullName evidence="2">YheC/YheD family protein</fullName>
    </submittedName>
</protein>
<gene>
    <name evidence="2" type="ORF">ACE41H_22075</name>
</gene>
<accession>A0ABV5AZ11</accession>
<comment type="caution">
    <text evidence="2">The sequence shown here is derived from an EMBL/GenBank/DDBJ whole genome shotgun (WGS) entry which is preliminary data.</text>
</comment>